<name>A0A8I1SJW6_9PROT</name>
<organism evidence="2 3">
    <name type="scientific">Thalassospira povalilytica</name>
    <dbReference type="NCBI Taxonomy" id="732237"/>
    <lineage>
        <taxon>Bacteria</taxon>
        <taxon>Pseudomonadati</taxon>
        <taxon>Pseudomonadota</taxon>
        <taxon>Alphaproteobacteria</taxon>
        <taxon>Rhodospirillales</taxon>
        <taxon>Thalassospiraceae</taxon>
        <taxon>Thalassospira</taxon>
    </lineage>
</organism>
<dbReference type="EMBL" id="JAEKJW010000004">
    <property type="protein sequence ID" value="MBN8198847.1"/>
    <property type="molecule type" value="Genomic_DNA"/>
</dbReference>
<dbReference type="Proteomes" id="UP000664405">
    <property type="component" value="Unassembled WGS sequence"/>
</dbReference>
<sequence>MAVLYFPVALALSGSTTVSALGICLLLVVSRINKSGAEADGAAIPTTYNWFFELVTLAGFLFATTIVIVALHVNVIIAGSPLSDDEKRACVSSAAFDFSSEEEATYFLNGGDLQLPRSGPFTWPFEFLHDASRNCWTAIHYKVKR</sequence>
<evidence type="ECO:0000256" key="1">
    <source>
        <dbReference type="SAM" id="Phobius"/>
    </source>
</evidence>
<dbReference type="RefSeq" id="WP_206928486.1">
    <property type="nucleotide sequence ID" value="NZ_JAEKJW010000004.1"/>
</dbReference>
<evidence type="ECO:0000313" key="2">
    <source>
        <dbReference type="EMBL" id="MBN8198847.1"/>
    </source>
</evidence>
<gene>
    <name evidence="2" type="ORF">JF547_20450</name>
</gene>
<keyword evidence="1" id="KW-0472">Membrane</keyword>
<evidence type="ECO:0000313" key="3">
    <source>
        <dbReference type="Proteomes" id="UP000664405"/>
    </source>
</evidence>
<accession>A0A8I1SJW6</accession>
<keyword evidence="1" id="KW-1133">Transmembrane helix</keyword>
<keyword evidence="1" id="KW-0812">Transmembrane</keyword>
<reference evidence="2" key="1">
    <citation type="submission" date="2020-12" db="EMBL/GenBank/DDBJ databases">
        <title>Oil enriched cultivation method for isolating marine PHA-producing bacteria.</title>
        <authorList>
            <person name="Zheng W."/>
            <person name="Yu S."/>
            <person name="Huang Y."/>
        </authorList>
    </citation>
    <scope>NUCLEOTIDE SEQUENCE</scope>
    <source>
        <strain evidence="2">SY-2-3</strain>
    </source>
</reference>
<feature type="transmembrane region" description="Helical" evidence="1">
    <location>
        <begin position="54"/>
        <end position="78"/>
    </location>
</feature>
<dbReference type="AlphaFoldDB" id="A0A8I1SJW6"/>
<proteinExistence type="predicted"/>
<protein>
    <submittedName>
        <fullName evidence="2">Uncharacterized protein</fullName>
    </submittedName>
</protein>
<comment type="caution">
    <text evidence="2">The sequence shown here is derived from an EMBL/GenBank/DDBJ whole genome shotgun (WGS) entry which is preliminary data.</text>
</comment>